<sequence>MEKVASVVLEQLRYVLKTREMQDVEELASHLETFSYKAMQEVWREEQLGKENDQLHSQAVIQLKTKLRPKMEEIVRINHLNYLKQGAVFRKPMKSKSLAKAAFWHWKLDASEKMLTITGCDGENFVEGGLRDDIRQVWIKDIAEVTSNDEIDRKASSSRFTSSPATMMLRGIRIQLKPTNELKEGEVLMTVTCDEMQAAIWLEGLSYLIGNTGSRSETTAMIERMLKMELRVRLLNVKLTNLEEKPEIPLIPEDIGKFISNF</sequence>
<evidence type="ECO:0000259" key="1">
    <source>
        <dbReference type="Pfam" id="PF16457"/>
    </source>
</evidence>
<dbReference type="AlphaFoldDB" id="G0P4W9"/>
<dbReference type="Gene3D" id="2.30.29.30">
    <property type="entry name" value="Pleckstrin-homology domain (PH domain)/Phosphotyrosine-binding domain (PTB)"/>
    <property type="match status" value="1"/>
</dbReference>
<keyword evidence="3" id="KW-1185">Reference proteome</keyword>
<reference evidence="3" key="1">
    <citation type="submission" date="2011-07" db="EMBL/GenBank/DDBJ databases">
        <authorList>
            <consortium name="Caenorhabditis brenneri Sequencing and Analysis Consortium"/>
            <person name="Wilson R.K."/>
        </authorList>
    </citation>
    <scope>NUCLEOTIDE SEQUENCE [LARGE SCALE GENOMIC DNA]</scope>
    <source>
        <strain evidence="3">PB2801</strain>
    </source>
</reference>
<proteinExistence type="predicted"/>
<organism evidence="3">
    <name type="scientific">Caenorhabditis brenneri</name>
    <name type="common">Nematode worm</name>
    <dbReference type="NCBI Taxonomy" id="135651"/>
    <lineage>
        <taxon>Eukaryota</taxon>
        <taxon>Metazoa</taxon>
        <taxon>Ecdysozoa</taxon>
        <taxon>Nematoda</taxon>
        <taxon>Chromadorea</taxon>
        <taxon>Rhabditida</taxon>
        <taxon>Rhabditina</taxon>
        <taxon>Rhabditomorpha</taxon>
        <taxon>Rhabditoidea</taxon>
        <taxon>Rhabditidae</taxon>
        <taxon>Peloderinae</taxon>
        <taxon>Caenorhabditis</taxon>
    </lineage>
</organism>
<evidence type="ECO:0000313" key="3">
    <source>
        <dbReference type="Proteomes" id="UP000008068"/>
    </source>
</evidence>
<dbReference type="HOGENOM" id="CLU_903815_0_0_1"/>
<dbReference type="OMA" id="EKMLICT"/>
<dbReference type="Proteomes" id="UP000008068">
    <property type="component" value="Unassembled WGS sequence"/>
</dbReference>
<evidence type="ECO:0000313" key="2">
    <source>
        <dbReference type="EMBL" id="EGT45117.1"/>
    </source>
</evidence>
<accession>G0P4W9</accession>
<name>G0P4W9_CAEBE</name>
<dbReference type="EMBL" id="GL380070">
    <property type="protein sequence ID" value="EGT45117.1"/>
    <property type="molecule type" value="Genomic_DNA"/>
</dbReference>
<dbReference type="InParanoid" id="G0P4W9"/>
<feature type="domain" description="PH" evidence="1">
    <location>
        <begin position="75"/>
        <end position="210"/>
    </location>
</feature>
<protein>
    <submittedName>
        <fullName evidence="2">CBN-CED-12 protein</fullName>
    </submittedName>
</protein>
<dbReference type="InterPro" id="IPR001849">
    <property type="entry name" value="PH_domain"/>
</dbReference>
<dbReference type="eggNOG" id="KOG2999">
    <property type="taxonomic scope" value="Eukaryota"/>
</dbReference>
<dbReference type="OrthoDB" id="28413at2759"/>
<gene>
    <name evidence="2" type="primary">Cbn-ced-12</name>
    <name evidence="2" type="ORF">CAEBREN_23461</name>
</gene>
<dbReference type="InterPro" id="IPR011993">
    <property type="entry name" value="PH-like_dom_sf"/>
</dbReference>
<dbReference type="STRING" id="135651.G0P4W9"/>
<dbReference type="Pfam" id="PF16457">
    <property type="entry name" value="PH_12"/>
    <property type="match status" value="1"/>
</dbReference>